<name>A0A6M3KK33_9ZZZZ</name>
<gene>
    <name evidence="1" type="ORF">MM415A00449_0001</name>
</gene>
<accession>A0A6M3KK33</accession>
<reference evidence="1" key="1">
    <citation type="submission" date="2020-03" db="EMBL/GenBank/DDBJ databases">
        <title>The deep terrestrial virosphere.</title>
        <authorList>
            <person name="Holmfeldt K."/>
            <person name="Nilsson E."/>
            <person name="Simone D."/>
            <person name="Lopez-Fernandez M."/>
            <person name="Wu X."/>
            <person name="de Brujin I."/>
            <person name="Lundin D."/>
            <person name="Andersson A."/>
            <person name="Bertilsson S."/>
            <person name="Dopson M."/>
        </authorList>
    </citation>
    <scope>NUCLEOTIDE SEQUENCE</scope>
    <source>
        <strain evidence="1">MM415A00449</strain>
    </source>
</reference>
<dbReference type="AlphaFoldDB" id="A0A6M3KK33"/>
<protein>
    <submittedName>
        <fullName evidence="1">Uncharacterized protein</fullName>
    </submittedName>
</protein>
<sequence length="118" mass="13985">MPIEIETEKIVLGSGKRGRKIRSFKALQEKELPELYKKNYGERPVVFQHYTDSLRIMYKKSKTVPTNILDMYKDALYTEEDFQEMKAMIYQAGGHLQDVNRFLRKERESWNGAETFTI</sequence>
<evidence type="ECO:0000313" key="1">
    <source>
        <dbReference type="EMBL" id="QJA82004.1"/>
    </source>
</evidence>
<proteinExistence type="predicted"/>
<organism evidence="1">
    <name type="scientific">viral metagenome</name>
    <dbReference type="NCBI Taxonomy" id="1070528"/>
    <lineage>
        <taxon>unclassified sequences</taxon>
        <taxon>metagenomes</taxon>
        <taxon>organismal metagenomes</taxon>
    </lineage>
</organism>
<dbReference type="EMBL" id="MT142477">
    <property type="protein sequence ID" value="QJA82004.1"/>
    <property type="molecule type" value="Genomic_DNA"/>
</dbReference>